<dbReference type="PANTHER" id="PTHR13117">
    <property type="entry name" value="ENDOPLASMIC RETICULUM MULTISPAN TRANSMEMBRANE PROTEIN-RELATED"/>
    <property type="match status" value="1"/>
</dbReference>
<protein>
    <recommendedName>
        <fullName evidence="9">Protein RFT1 homolog</fullName>
    </recommendedName>
</protein>
<evidence type="ECO:0000256" key="5">
    <source>
        <dbReference type="ARBA" id="ARBA00022824"/>
    </source>
</evidence>
<comment type="subcellular location">
    <subcellularLocation>
        <location evidence="1 9">Endoplasmic reticulum membrane</location>
        <topology evidence="1 9">Multi-pass membrane protein</topology>
    </subcellularLocation>
</comment>
<feature type="transmembrane region" description="Helical" evidence="9">
    <location>
        <begin position="79"/>
        <end position="102"/>
    </location>
</feature>
<feature type="transmembrane region" description="Helical" evidence="9">
    <location>
        <begin position="449"/>
        <end position="471"/>
    </location>
</feature>
<evidence type="ECO:0000256" key="6">
    <source>
        <dbReference type="ARBA" id="ARBA00022989"/>
    </source>
</evidence>
<keyword evidence="10" id="KW-1185">Reference proteome</keyword>
<feature type="transmembrane region" description="Helical" evidence="9">
    <location>
        <begin position="362"/>
        <end position="386"/>
    </location>
</feature>
<dbReference type="PANTHER" id="PTHR13117:SF5">
    <property type="entry name" value="PROTEIN RFT1 HOMOLOG"/>
    <property type="match status" value="1"/>
</dbReference>
<name>A0A1I7Z6I3_9BILA</name>
<dbReference type="WBParaSite" id="L893_g23321.t1">
    <property type="protein sequence ID" value="L893_g23321.t1"/>
    <property type="gene ID" value="L893_g23321"/>
</dbReference>
<feature type="transmembrane region" description="Helical" evidence="9">
    <location>
        <begin position="491"/>
        <end position="508"/>
    </location>
</feature>
<evidence type="ECO:0000256" key="2">
    <source>
        <dbReference type="ARBA" id="ARBA00004922"/>
    </source>
</evidence>
<evidence type="ECO:0000256" key="8">
    <source>
        <dbReference type="ARBA" id="ARBA00045912"/>
    </source>
</evidence>
<dbReference type="Pfam" id="PF04506">
    <property type="entry name" value="Rft-1"/>
    <property type="match status" value="1"/>
</dbReference>
<keyword evidence="4 9" id="KW-0812">Transmembrane</keyword>
<organism evidence="10 11">
    <name type="scientific">Steinernema glaseri</name>
    <dbReference type="NCBI Taxonomy" id="37863"/>
    <lineage>
        <taxon>Eukaryota</taxon>
        <taxon>Metazoa</taxon>
        <taxon>Ecdysozoa</taxon>
        <taxon>Nematoda</taxon>
        <taxon>Chromadorea</taxon>
        <taxon>Rhabditida</taxon>
        <taxon>Tylenchina</taxon>
        <taxon>Panagrolaimomorpha</taxon>
        <taxon>Strongyloidoidea</taxon>
        <taxon>Steinernematidae</taxon>
        <taxon>Steinernema</taxon>
    </lineage>
</organism>
<comment type="pathway">
    <text evidence="2">Protein modification; protein glycosylation.</text>
</comment>
<feature type="transmembrane region" description="Helical" evidence="9">
    <location>
        <begin position="393"/>
        <end position="410"/>
    </location>
</feature>
<feature type="transmembrane region" description="Helical" evidence="9">
    <location>
        <begin position="114"/>
        <end position="136"/>
    </location>
</feature>
<feature type="transmembrane region" description="Helical" evidence="9">
    <location>
        <begin position="175"/>
        <end position="195"/>
    </location>
</feature>
<evidence type="ECO:0000256" key="1">
    <source>
        <dbReference type="ARBA" id="ARBA00004477"/>
    </source>
</evidence>
<sequence length="526" mass="57864">MATPSLLNFFLVSLTGQLISRICSFAINLYLLRTVDAALLGLVNVRLTLLYTTILFLVREPLRKTCLSLPVKSTPRYVNHLWLAPITCLCISIPLVPLWYYLASGSVPTEYAHGYLWVVISFVLSAFIECIAEPFAIISQKTGEARHFAFAQSLLILSQRLFALVLIRWAVVDPLSGFCLAQLLSSSVYLGAHLLHFYKRTLSQSFTDAPLGIVSFRNYFPSAQYGLDKSVLKQIGSFLVHSIFKQLLTDGSGFVMTFSNTIGLANQAVYDAIEKLGSLVARIVLAPLEESSYLYFSNEFERDVAISNQPRAKVSNGVSTLKNLLRGTTLLSSGIIVFGIAYSRLAVGVYGGELLSKNQGGALLSCYLGYLFVMAVNGITECFAAATMSNSDIFAHIGFLFGCAFLHIGMNIACSFYFAAFGFILANSINMVVRIVYSWQHIRQYLGKWTPALLDMVPSTSTILLLVFSLFVTNLSNLIFGSTAGIVHNGAHIAIGGVMFLVVALNIYKAEVLLQQFVNRSLQHQD</sequence>
<keyword evidence="5" id="KW-0256">Endoplasmic reticulum</keyword>
<keyword evidence="7 9" id="KW-0472">Membrane</keyword>
<evidence type="ECO:0000313" key="10">
    <source>
        <dbReference type="Proteomes" id="UP000095287"/>
    </source>
</evidence>
<feature type="transmembrane region" description="Helical" evidence="9">
    <location>
        <begin position="416"/>
        <end position="437"/>
    </location>
</feature>
<proteinExistence type="inferred from homology"/>
<keyword evidence="6 9" id="KW-1133">Transmembrane helix</keyword>
<evidence type="ECO:0000313" key="11">
    <source>
        <dbReference type="WBParaSite" id="L893_g23321.t1"/>
    </source>
</evidence>
<comment type="function">
    <text evidence="8 9">Intramembrane glycolipid transporter that operates in the biosynthetic pathway of dolichol-linked oligosaccharides, the glycan precursors employed in protein asparagine (N)-glycosylation. The sequential addition of sugars to dolichol pyrophosphate produces dolichol-linked oligosaccharides containing fourteen sugars, including two GlcNAcs, nine mannoses and three glucoses. Once assembled, the oligosaccharide is transferred from the lipid to nascent proteins by oligosaccharyltransferases. The assembly of dolichol-linked oligosaccharides begins on the cytosolic side of the endoplasmic reticulum membrane and finishes in its lumen. RFT1 could mediate the translocation of the cytosolically oriented intermediate DolPP-GlcNAc2Man5, produced by ALG11, into the ER lumen where dolichol-linked oligosaccharides assembly continues. However, the intramembrane lipid transporter activity could not be confirmed in vitro.</text>
</comment>
<feature type="transmembrane region" description="Helical" evidence="9">
    <location>
        <begin position="37"/>
        <end position="58"/>
    </location>
</feature>
<dbReference type="Proteomes" id="UP000095287">
    <property type="component" value="Unplaced"/>
</dbReference>
<dbReference type="InterPro" id="IPR007594">
    <property type="entry name" value="RFT1"/>
</dbReference>
<evidence type="ECO:0000256" key="9">
    <source>
        <dbReference type="RuleBase" id="RU365067"/>
    </source>
</evidence>
<evidence type="ECO:0000256" key="7">
    <source>
        <dbReference type="ARBA" id="ARBA00023136"/>
    </source>
</evidence>
<feature type="transmembrane region" description="Helical" evidence="9">
    <location>
        <begin position="7"/>
        <end position="31"/>
    </location>
</feature>
<evidence type="ECO:0000256" key="4">
    <source>
        <dbReference type="ARBA" id="ARBA00022692"/>
    </source>
</evidence>
<feature type="transmembrane region" description="Helical" evidence="9">
    <location>
        <begin position="323"/>
        <end position="342"/>
    </location>
</feature>
<dbReference type="AlphaFoldDB" id="A0A1I7Z6I3"/>
<evidence type="ECO:0000256" key="3">
    <source>
        <dbReference type="ARBA" id="ARBA00010288"/>
    </source>
</evidence>
<comment type="similarity">
    <text evidence="3 9">Belongs to the RFT1 family.</text>
</comment>
<dbReference type="GO" id="GO:0006488">
    <property type="term" value="P:dolichol-linked oligosaccharide biosynthetic process"/>
    <property type="evidence" value="ECO:0007669"/>
    <property type="project" value="InterPro"/>
</dbReference>
<dbReference type="GO" id="GO:0005789">
    <property type="term" value="C:endoplasmic reticulum membrane"/>
    <property type="evidence" value="ECO:0007669"/>
    <property type="project" value="UniProtKB-SubCell"/>
</dbReference>
<dbReference type="GO" id="GO:0034203">
    <property type="term" value="P:glycolipid translocation"/>
    <property type="evidence" value="ECO:0007669"/>
    <property type="project" value="TreeGrafter"/>
</dbReference>
<reference evidence="11" key="1">
    <citation type="submission" date="2016-11" db="UniProtKB">
        <authorList>
            <consortium name="WormBaseParasite"/>
        </authorList>
    </citation>
    <scope>IDENTIFICATION</scope>
</reference>
<accession>A0A1I7Z6I3</accession>
<feature type="transmembrane region" description="Helical" evidence="9">
    <location>
        <begin position="148"/>
        <end position="169"/>
    </location>
</feature>